<dbReference type="Proteomes" id="UP000598971">
    <property type="component" value="Unassembled WGS sequence"/>
</dbReference>
<keyword evidence="2" id="KW-0732">Signal</keyword>
<feature type="region of interest" description="Disordered" evidence="1">
    <location>
        <begin position="157"/>
        <end position="180"/>
    </location>
</feature>
<evidence type="ECO:0000313" key="3">
    <source>
        <dbReference type="EMBL" id="NNV57432.1"/>
    </source>
</evidence>
<dbReference type="RefSeq" id="WP_171609378.1">
    <property type="nucleotide sequence ID" value="NZ_WHPF01000015.1"/>
</dbReference>
<dbReference type="PROSITE" id="PS51257">
    <property type="entry name" value="PROKAR_LIPOPROTEIN"/>
    <property type="match status" value="1"/>
</dbReference>
<evidence type="ECO:0008006" key="5">
    <source>
        <dbReference type="Google" id="ProtNLM"/>
    </source>
</evidence>
<reference evidence="3" key="1">
    <citation type="submission" date="2019-10" db="EMBL/GenBank/DDBJ databases">
        <title>Draft genome sequence of Panacibacter sp. KCS-6.</title>
        <authorList>
            <person name="Yim K.J."/>
        </authorList>
    </citation>
    <scope>NUCLEOTIDE SEQUENCE</scope>
    <source>
        <strain evidence="3">KCS-6</strain>
    </source>
</reference>
<feature type="compositionally biased region" description="Acidic residues" evidence="1">
    <location>
        <begin position="163"/>
        <end position="177"/>
    </location>
</feature>
<organism evidence="3 4">
    <name type="scientific">Limnovirga soli</name>
    <dbReference type="NCBI Taxonomy" id="2656915"/>
    <lineage>
        <taxon>Bacteria</taxon>
        <taxon>Pseudomonadati</taxon>
        <taxon>Bacteroidota</taxon>
        <taxon>Chitinophagia</taxon>
        <taxon>Chitinophagales</taxon>
        <taxon>Chitinophagaceae</taxon>
        <taxon>Limnovirga</taxon>
    </lineage>
</organism>
<feature type="signal peptide" evidence="2">
    <location>
        <begin position="1"/>
        <end position="21"/>
    </location>
</feature>
<gene>
    <name evidence="3" type="ORF">GD597_18310</name>
</gene>
<comment type="caution">
    <text evidence="3">The sequence shown here is derived from an EMBL/GenBank/DDBJ whole genome shotgun (WGS) entry which is preliminary data.</text>
</comment>
<evidence type="ECO:0000313" key="4">
    <source>
        <dbReference type="Proteomes" id="UP000598971"/>
    </source>
</evidence>
<evidence type="ECO:0000256" key="1">
    <source>
        <dbReference type="SAM" id="MobiDB-lite"/>
    </source>
</evidence>
<evidence type="ECO:0000256" key="2">
    <source>
        <dbReference type="SAM" id="SignalP"/>
    </source>
</evidence>
<sequence>MRLSNCFAIIAFALVFGASCSKETTSQELNALAAQAAQQSTGLALSVCDQFAYPDSVFYPNDALETYIINPVNPLTGTFGVFPSEMRINKRTGAFDINESETGLRYMIWFVAAGTTDTCKKYITISGVNYLDSIYETKKTGTAAPVYNANTSLAVGDNNGTTEFDDGPDDDDGDGLADEPLPGLELASQGVAIDKATGNIDLKQTLANGALGVNPLSGTFKDFVLNYRVSDKSSKSLNKMALRLYYYHTRAEIPASLKRQMKIKQSEVLINQELAPTPAPIIGAVNTSITPATNKANEVKCRPPYIIIVQ</sequence>
<protein>
    <recommendedName>
        <fullName evidence="5">Lipoprotein</fullName>
    </recommendedName>
</protein>
<feature type="chain" id="PRO_5035164346" description="Lipoprotein" evidence="2">
    <location>
        <begin position="22"/>
        <end position="310"/>
    </location>
</feature>
<accession>A0A8J8FHD1</accession>
<name>A0A8J8FHD1_9BACT</name>
<keyword evidence="4" id="KW-1185">Reference proteome</keyword>
<proteinExistence type="predicted"/>
<dbReference type="AlphaFoldDB" id="A0A8J8FHD1"/>
<dbReference type="EMBL" id="WHPF01000015">
    <property type="protein sequence ID" value="NNV57432.1"/>
    <property type="molecule type" value="Genomic_DNA"/>
</dbReference>